<keyword evidence="3 7" id="KW-0132">Cell division</keyword>
<keyword evidence="6" id="KW-0131">Cell cycle</keyword>
<organism evidence="7 8">
    <name type="scientific">Nocardioides terrae</name>
    <dbReference type="NCBI Taxonomy" id="574651"/>
    <lineage>
        <taxon>Bacteria</taxon>
        <taxon>Bacillati</taxon>
        <taxon>Actinomycetota</taxon>
        <taxon>Actinomycetes</taxon>
        <taxon>Propionibacteriales</taxon>
        <taxon>Nocardioidaceae</taxon>
        <taxon>Nocardioides</taxon>
    </lineage>
</organism>
<dbReference type="Gene3D" id="2.30.31.20">
    <property type="entry name" value="Sporulation-specific cell division protein SsgB"/>
    <property type="match status" value="1"/>
</dbReference>
<dbReference type="STRING" id="574651.SAMN04487968_1037"/>
<dbReference type="AlphaFoldDB" id="A0A1I1FI12"/>
<dbReference type="GO" id="GO:0030435">
    <property type="term" value="P:sporulation resulting in formation of a cellular spore"/>
    <property type="evidence" value="ECO:0007669"/>
    <property type="project" value="UniProtKB-KW"/>
</dbReference>
<proteinExistence type="inferred from homology"/>
<comment type="subcellular location">
    <subcellularLocation>
        <location evidence="1">Cell septum</location>
    </subcellularLocation>
</comment>
<gene>
    <name evidence="7" type="ORF">SAMN04487968_1037</name>
</gene>
<dbReference type="GO" id="GO:0030428">
    <property type="term" value="C:cell septum"/>
    <property type="evidence" value="ECO:0007669"/>
    <property type="project" value="UniProtKB-SubCell"/>
</dbReference>
<accession>A0A1I1FI12</accession>
<evidence type="ECO:0000313" key="8">
    <source>
        <dbReference type="Proteomes" id="UP000198832"/>
    </source>
</evidence>
<keyword evidence="8" id="KW-1185">Reference proteome</keyword>
<reference evidence="7 8" key="1">
    <citation type="submission" date="2016-10" db="EMBL/GenBank/DDBJ databases">
        <authorList>
            <person name="de Groot N.N."/>
        </authorList>
    </citation>
    <scope>NUCLEOTIDE SEQUENCE [LARGE SCALE GENOMIC DNA]</scope>
    <source>
        <strain evidence="7 8">CGMCC 1.7056</strain>
    </source>
</reference>
<protein>
    <submittedName>
        <fullName evidence="7">Streptomyces sporulation and cell division protein, SsgA</fullName>
    </submittedName>
</protein>
<evidence type="ECO:0000256" key="4">
    <source>
        <dbReference type="ARBA" id="ARBA00022969"/>
    </source>
</evidence>
<keyword evidence="4" id="KW-0749">Sporulation</keyword>
<comment type="similarity">
    <text evidence="2">Belongs to the SsgA family.</text>
</comment>
<keyword evidence="5" id="KW-0717">Septation</keyword>
<evidence type="ECO:0000256" key="2">
    <source>
        <dbReference type="ARBA" id="ARBA00009323"/>
    </source>
</evidence>
<dbReference type="Proteomes" id="UP000198832">
    <property type="component" value="Unassembled WGS sequence"/>
</dbReference>
<dbReference type="InterPro" id="IPR038658">
    <property type="entry name" value="SsgB_sf"/>
</dbReference>
<sequence>MTQQPIHRTDSGLTRPVMLSCIDPWGRVVDVPTTLGYRPDDPYAVSLVFHSASGDVEWVVSRTLLLQGLAAPTGDGDVKVYPSIDEDARAVTILDFCSPDGRLIAQADSLALQSFLARTFQLVPVGAEDKHLDMDGLIAALLGADAE</sequence>
<evidence type="ECO:0000313" key="7">
    <source>
        <dbReference type="EMBL" id="SFB99047.1"/>
    </source>
</evidence>
<evidence type="ECO:0000256" key="6">
    <source>
        <dbReference type="ARBA" id="ARBA00023306"/>
    </source>
</evidence>
<dbReference type="GO" id="GO:0000917">
    <property type="term" value="P:division septum assembly"/>
    <property type="evidence" value="ECO:0007669"/>
    <property type="project" value="UniProtKB-KW"/>
</dbReference>
<dbReference type="RefSeq" id="WP_245750138.1">
    <property type="nucleotide sequence ID" value="NZ_FOLB01000003.1"/>
</dbReference>
<dbReference type="EMBL" id="FOLB01000003">
    <property type="protein sequence ID" value="SFB99047.1"/>
    <property type="molecule type" value="Genomic_DNA"/>
</dbReference>
<name>A0A1I1FI12_9ACTN</name>
<dbReference type="Pfam" id="PF04686">
    <property type="entry name" value="SsgA"/>
    <property type="match status" value="1"/>
</dbReference>
<evidence type="ECO:0000256" key="3">
    <source>
        <dbReference type="ARBA" id="ARBA00022618"/>
    </source>
</evidence>
<evidence type="ECO:0000256" key="1">
    <source>
        <dbReference type="ARBA" id="ARBA00004431"/>
    </source>
</evidence>
<dbReference type="InterPro" id="IPR006776">
    <property type="entry name" value="SsgB"/>
</dbReference>
<evidence type="ECO:0000256" key="5">
    <source>
        <dbReference type="ARBA" id="ARBA00023210"/>
    </source>
</evidence>